<dbReference type="GO" id="GO:0003727">
    <property type="term" value="F:single-stranded RNA binding"/>
    <property type="evidence" value="ECO:0007669"/>
    <property type="project" value="TreeGrafter"/>
</dbReference>
<feature type="compositionally biased region" description="Polar residues" evidence="5">
    <location>
        <begin position="246"/>
        <end position="263"/>
    </location>
</feature>
<comment type="similarity">
    <text evidence="2">Belongs to the eukaryotic RPB7/RPC8 RNA polymerase subunit family.</text>
</comment>
<dbReference type="CDD" id="cd04329">
    <property type="entry name" value="RNAP_II_Rpb7_N"/>
    <property type="match status" value="1"/>
</dbReference>
<keyword evidence="4" id="KW-0804">Transcription</keyword>
<gene>
    <name evidence="6" type="primary">NRPD7</name>
</gene>
<dbReference type="GO" id="GO:0006352">
    <property type="term" value="P:DNA-templated transcription initiation"/>
    <property type="evidence" value="ECO:0007669"/>
    <property type="project" value="InterPro"/>
</dbReference>
<dbReference type="SUPFAM" id="SSF88798">
    <property type="entry name" value="N-terminal, heterodimerisation domain of RBP7 (RpoE)"/>
    <property type="match status" value="1"/>
</dbReference>
<evidence type="ECO:0000256" key="2">
    <source>
        <dbReference type="ARBA" id="ARBA00009307"/>
    </source>
</evidence>
<dbReference type="GO" id="GO:0000428">
    <property type="term" value="C:DNA-directed RNA polymerase complex"/>
    <property type="evidence" value="ECO:0007669"/>
    <property type="project" value="UniProtKB-KW"/>
</dbReference>
<comment type="subcellular location">
    <subcellularLocation>
        <location evidence="1">Nucleus</location>
    </subcellularLocation>
</comment>
<dbReference type="GO" id="GO:0005634">
    <property type="term" value="C:nucleus"/>
    <property type="evidence" value="ECO:0007669"/>
    <property type="project" value="UniProtKB-SubCell"/>
</dbReference>
<feature type="region of interest" description="Disordered" evidence="5">
    <location>
        <begin position="181"/>
        <end position="277"/>
    </location>
</feature>
<name>A0A0C4W290_9CONI</name>
<evidence type="ECO:0000313" key="6">
    <source>
        <dbReference type="EMBL" id="AJA90783.1"/>
    </source>
</evidence>
<protein>
    <submittedName>
        <fullName evidence="6">DNA-directed RNA polymerase IV seventh largest subunit</fullName>
    </submittedName>
</protein>
<dbReference type="InterPro" id="IPR012340">
    <property type="entry name" value="NA-bd_OB-fold"/>
</dbReference>
<evidence type="ECO:0000256" key="4">
    <source>
        <dbReference type="ARBA" id="ARBA00023163"/>
    </source>
</evidence>
<evidence type="ECO:0000256" key="1">
    <source>
        <dbReference type="ARBA" id="ARBA00004123"/>
    </source>
</evidence>
<dbReference type="EMBL" id="KJ473691">
    <property type="protein sequence ID" value="AJA90783.1"/>
    <property type="molecule type" value="mRNA"/>
</dbReference>
<dbReference type="Gene3D" id="2.40.50.140">
    <property type="entry name" value="Nucleic acid-binding proteins"/>
    <property type="match status" value="1"/>
</dbReference>
<dbReference type="PANTHER" id="PTHR12709">
    <property type="entry name" value="DNA-DIRECTED RNA POLYMERASE II, III"/>
    <property type="match status" value="1"/>
</dbReference>
<organism evidence="6">
    <name type="scientific">Pinus canariensis</name>
    <dbReference type="NCBI Taxonomy" id="49510"/>
    <lineage>
        <taxon>Eukaryota</taxon>
        <taxon>Viridiplantae</taxon>
        <taxon>Streptophyta</taxon>
        <taxon>Embryophyta</taxon>
        <taxon>Tracheophyta</taxon>
        <taxon>Spermatophyta</taxon>
        <taxon>Pinopsida</taxon>
        <taxon>Pinidae</taxon>
        <taxon>Conifers I</taxon>
        <taxon>Pinales</taxon>
        <taxon>Pinaceae</taxon>
        <taxon>Pinus</taxon>
        <taxon>Pinus subgen. Pinus</taxon>
    </lineage>
</organism>
<dbReference type="InterPro" id="IPR036898">
    <property type="entry name" value="RNA_pol_Rpb7-like_N_sf"/>
</dbReference>
<evidence type="ECO:0000256" key="3">
    <source>
        <dbReference type="ARBA" id="ARBA00022478"/>
    </source>
</evidence>
<sequence>MFFEIEMTRNVVVSPDGLHSGLLLQRSIILQLIEDISRIQATEENGYLVAVTTLEGRGEGKIREMTGSVVFPVKFKCIVFKPFKNEILEGGIEVVMKTGVHVTCGPMAEVFIPSQKMTDFEFIPGENPIFRNKQSSNVEKGGKIRFKILAIKWLEQRRVFQALGSLEGDFLGPIFDPEICNEMDSESPKMNAGGDYENPTANPENNNENPSKNADINPEHLQANPDLNHETNSEMNPQKDTDAVDPQTSPECLQRNSEMNLETNSEKDPQQNSELRTETMNPVINLVDLETMNPVINLVDLEAISETNQSQNAEMNTNLVDLETISETNQSQNAEMNTETMNFKTSLEQLQAYFEMDVQQISDTEKLSSDTNLEHP</sequence>
<dbReference type="Gene3D" id="3.30.1490.120">
    <property type="entry name" value="RNA polymerase Rpb7-like, N-terminal domain"/>
    <property type="match status" value="1"/>
</dbReference>
<dbReference type="InterPro" id="IPR045113">
    <property type="entry name" value="Rpb7-like"/>
</dbReference>
<feature type="compositionally biased region" description="Basic and acidic residues" evidence="5">
    <location>
        <begin position="227"/>
        <end position="242"/>
    </location>
</feature>
<dbReference type="AlphaFoldDB" id="A0A0C4W290"/>
<dbReference type="PANTHER" id="PTHR12709:SF3">
    <property type="entry name" value="DNA-DIRECTED RNA POLYMERASE V SUBUNIT 7"/>
    <property type="match status" value="1"/>
</dbReference>
<proteinExistence type="evidence at transcript level"/>
<accession>A0A0C4W290</accession>
<evidence type="ECO:0000256" key="5">
    <source>
        <dbReference type="SAM" id="MobiDB-lite"/>
    </source>
</evidence>
<dbReference type="GO" id="GO:0003697">
    <property type="term" value="F:single-stranded DNA binding"/>
    <property type="evidence" value="ECO:0007669"/>
    <property type="project" value="TreeGrafter"/>
</dbReference>
<dbReference type="FunFam" id="3.30.1490.120:FF:000001">
    <property type="entry name" value="DNA-directed RNA polymerase II subunit RPB7"/>
    <property type="match status" value="1"/>
</dbReference>
<feature type="compositionally biased region" description="Low complexity" evidence="5">
    <location>
        <begin position="197"/>
        <end position="210"/>
    </location>
</feature>
<keyword evidence="3 6" id="KW-0240">DNA-directed RNA polymerase</keyword>
<reference evidence="6" key="1">
    <citation type="journal article" date="2015" name="Mol. Biol. Evol.">
        <title>Ancient Origin and Recent Innovations of RNA Polymerase IV and V.</title>
        <authorList>
            <person name="Huang Y."/>
            <person name="Kendall T."/>
            <person name="Forsythe E.S."/>
            <person name="Dorantes-Acosta A."/>
            <person name="Li S."/>
            <person name="Caballero-Perez J."/>
            <person name="Chen X."/>
            <person name="Arteaga-Vazquez M."/>
            <person name="Beilstein M.A."/>
            <person name="Mosher R.A."/>
        </authorList>
    </citation>
    <scope>NUCLEOTIDE SEQUENCE</scope>
</reference>
<dbReference type="SUPFAM" id="SSF50249">
    <property type="entry name" value="Nucleic acid-binding proteins"/>
    <property type="match status" value="1"/>
</dbReference>